<dbReference type="SUPFAM" id="SSF109604">
    <property type="entry name" value="HD-domain/PDEase-like"/>
    <property type="match status" value="1"/>
</dbReference>
<name>A0A1W6JY37_9CREN</name>
<dbReference type="GO" id="GO:0002953">
    <property type="term" value="F:5'-deoxynucleotidase activity"/>
    <property type="evidence" value="ECO:0007669"/>
    <property type="project" value="UniProtKB-EC"/>
</dbReference>
<evidence type="ECO:0000256" key="3">
    <source>
        <dbReference type="ARBA" id="ARBA00001941"/>
    </source>
</evidence>
<evidence type="ECO:0000256" key="7">
    <source>
        <dbReference type="ARBA" id="ARBA00022801"/>
    </source>
</evidence>
<evidence type="ECO:0000256" key="4">
    <source>
        <dbReference type="ARBA" id="ARBA00011738"/>
    </source>
</evidence>
<dbReference type="CDD" id="cd00077">
    <property type="entry name" value="HDc"/>
    <property type="match status" value="1"/>
</dbReference>
<evidence type="ECO:0000256" key="5">
    <source>
        <dbReference type="ARBA" id="ARBA00012964"/>
    </source>
</evidence>
<keyword evidence="10" id="KW-1185">Reference proteome</keyword>
<dbReference type="SMART" id="SM00471">
    <property type="entry name" value="HDc"/>
    <property type="match status" value="1"/>
</dbReference>
<comment type="cofactor">
    <cofactor evidence="3">
        <name>Co(2+)</name>
        <dbReference type="ChEBI" id="CHEBI:48828"/>
    </cofactor>
</comment>
<accession>A0A1W6JY37</accession>
<reference evidence="9 10" key="1">
    <citation type="submission" date="2017-03" db="EMBL/GenBank/DDBJ databases">
        <title>Sulfur activation and transportation mechanism of thermophilic Archaea Acidianus manzaensis YN-25.</title>
        <authorList>
            <person name="Ma Y."/>
            <person name="Yang Y."/>
            <person name="Xia J."/>
        </authorList>
    </citation>
    <scope>NUCLEOTIDE SEQUENCE [LARGE SCALE GENOMIC DNA]</scope>
    <source>
        <strain evidence="9 10">YN-25</strain>
    </source>
</reference>
<dbReference type="InterPro" id="IPR039356">
    <property type="entry name" value="YfbR/HDDC2"/>
</dbReference>
<evidence type="ECO:0000259" key="8">
    <source>
        <dbReference type="SMART" id="SM00471"/>
    </source>
</evidence>
<dbReference type="Pfam" id="PF13023">
    <property type="entry name" value="HD_3"/>
    <property type="match status" value="1"/>
</dbReference>
<dbReference type="Gene3D" id="1.10.3210.10">
    <property type="entry name" value="Hypothetical protein af1432"/>
    <property type="match status" value="1"/>
</dbReference>
<evidence type="ECO:0000256" key="2">
    <source>
        <dbReference type="ARBA" id="ARBA00001936"/>
    </source>
</evidence>
<feature type="domain" description="HD/PDEase" evidence="8">
    <location>
        <begin position="27"/>
        <end position="138"/>
    </location>
</feature>
<evidence type="ECO:0000313" key="10">
    <source>
        <dbReference type="Proteomes" id="UP000193404"/>
    </source>
</evidence>
<evidence type="ECO:0000256" key="6">
    <source>
        <dbReference type="ARBA" id="ARBA00022723"/>
    </source>
</evidence>
<evidence type="ECO:0000313" key="9">
    <source>
        <dbReference type="EMBL" id="ARM75130.1"/>
    </source>
</evidence>
<evidence type="ECO:0000256" key="1">
    <source>
        <dbReference type="ARBA" id="ARBA00001638"/>
    </source>
</evidence>
<gene>
    <name evidence="9" type="ORF">B6F84_03175</name>
</gene>
<dbReference type="PANTHER" id="PTHR11845:SF13">
    <property type="entry name" value="5'-DEOXYNUCLEOTIDASE HDDC2"/>
    <property type="match status" value="1"/>
</dbReference>
<dbReference type="EC" id="3.1.3.89" evidence="5"/>
<dbReference type="GO" id="GO:0046872">
    <property type="term" value="F:metal ion binding"/>
    <property type="evidence" value="ECO:0007669"/>
    <property type="project" value="UniProtKB-KW"/>
</dbReference>
<dbReference type="GeneID" id="41589888"/>
<proteinExistence type="predicted"/>
<dbReference type="OrthoDB" id="46088at2157"/>
<dbReference type="InterPro" id="IPR006674">
    <property type="entry name" value="HD_domain"/>
</dbReference>
<dbReference type="STRING" id="282676.B6F84_03175"/>
<sequence>MELERLLVGAKNLVRTGWMQKGIPPAVGETVAEHCFEAAILAYVISSKLKEKSINVNPDHAAIIALFHDVGETVLGDFPKWTSQRLDKRNAEKEAFKFLGVGEDIFEEFKSQKSLESKIAKLSDRLSTYLQSTRYIKQGYDVKEIKESYITEIKEISSSYPFSIIKDFIYELLGDKDF</sequence>
<comment type="subunit">
    <text evidence="4">Homodimer.</text>
</comment>
<organism evidence="9 10">
    <name type="scientific">Acidianus manzaensis</name>
    <dbReference type="NCBI Taxonomy" id="282676"/>
    <lineage>
        <taxon>Archaea</taxon>
        <taxon>Thermoproteota</taxon>
        <taxon>Thermoprotei</taxon>
        <taxon>Sulfolobales</taxon>
        <taxon>Sulfolobaceae</taxon>
        <taxon>Acidianus</taxon>
    </lineage>
</organism>
<comment type="catalytic activity">
    <reaction evidence="1">
        <text>a 2'-deoxyribonucleoside 5'-phosphate + H2O = a 2'-deoxyribonucleoside + phosphate</text>
        <dbReference type="Rhea" id="RHEA:36167"/>
        <dbReference type="ChEBI" id="CHEBI:15377"/>
        <dbReference type="ChEBI" id="CHEBI:18274"/>
        <dbReference type="ChEBI" id="CHEBI:43474"/>
        <dbReference type="ChEBI" id="CHEBI:65317"/>
        <dbReference type="EC" id="3.1.3.89"/>
    </reaction>
</comment>
<dbReference type="AlphaFoldDB" id="A0A1W6JY37"/>
<dbReference type="KEGG" id="aman:B6F84_03175"/>
<keyword evidence="6" id="KW-0479">Metal-binding</keyword>
<keyword evidence="7 9" id="KW-0378">Hydrolase</keyword>
<dbReference type="PANTHER" id="PTHR11845">
    <property type="entry name" value="5'-DEOXYNUCLEOTIDASE HDDC2"/>
    <property type="match status" value="1"/>
</dbReference>
<dbReference type="Proteomes" id="UP000193404">
    <property type="component" value="Chromosome"/>
</dbReference>
<dbReference type="RefSeq" id="WP_148690887.1">
    <property type="nucleotide sequence ID" value="NZ_CP020477.1"/>
</dbReference>
<comment type="cofactor">
    <cofactor evidence="2">
        <name>Mn(2+)</name>
        <dbReference type="ChEBI" id="CHEBI:29035"/>
    </cofactor>
</comment>
<dbReference type="EMBL" id="CP020477">
    <property type="protein sequence ID" value="ARM75130.1"/>
    <property type="molecule type" value="Genomic_DNA"/>
</dbReference>
<dbReference type="InterPro" id="IPR003607">
    <property type="entry name" value="HD/PDEase_dom"/>
</dbReference>
<protein>
    <recommendedName>
        <fullName evidence="5">5'-deoxynucleotidase</fullName>
        <ecNumber evidence="5">3.1.3.89</ecNumber>
    </recommendedName>
</protein>